<reference evidence="1 2" key="1">
    <citation type="submission" date="2018-11" db="EMBL/GenBank/DDBJ databases">
        <authorList>
            <consortium name="Pathogen Informatics"/>
        </authorList>
    </citation>
    <scope>NUCLEOTIDE SEQUENCE [LARGE SCALE GENOMIC DNA]</scope>
</reference>
<dbReference type="GO" id="GO:0046975">
    <property type="term" value="F:histone H3K36 methyltransferase activity"/>
    <property type="evidence" value="ECO:0007669"/>
    <property type="project" value="TreeGrafter"/>
</dbReference>
<dbReference type="PANTHER" id="PTHR46060:SF2">
    <property type="entry name" value="HISTONE-LYSINE N-METHYLTRANSFERASE SETMAR"/>
    <property type="match status" value="1"/>
</dbReference>
<dbReference type="EMBL" id="UZAH01036811">
    <property type="protein sequence ID" value="VDP47141.1"/>
    <property type="molecule type" value="Genomic_DNA"/>
</dbReference>
<dbReference type="PANTHER" id="PTHR46060">
    <property type="entry name" value="MARINER MOS1 TRANSPOSASE-LIKE PROTEIN"/>
    <property type="match status" value="1"/>
</dbReference>
<dbReference type="GO" id="GO:0035861">
    <property type="term" value="C:site of double-strand break"/>
    <property type="evidence" value="ECO:0007669"/>
    <property type="project" value="TreeGrafter"/>
</dbReference>
<dbReference type="GO" id="GO:0000014">
    <property type="term" value="F:single-stranded DNA endodeoxyribonuclease activity"/>
    <property type="evidence" value="ECO:0007669"/>
    <property type="project" value="TreeGrafter"/>
</dbReference>
<dbReference type="GO" id="GO:0003697">
    <property type="term" value="F:single-stranded DNA binding"/>
    <property type="evidence" value="ECO:0007669"/>
    <property type="project" value="TreeGrafter"/>
</dbReference>
<dbReference type="OrthoDB" id="5838246at2759"/>
<dbReference type="Pfam" id="PF01359">
    <property type="entry name" value="Transposase_1"/>
    <property type="match status" value="1"/>
</dbReference>
<dbReference type="Proteomes" id="UP000050761">
    <property type="component" value="Unassembled WGS sequence"/>
</dbReference>
<dbReference type="WBParaSite" id="HPBE_0002476201-mRNA-1">
    <property type="protein sequence ID" value="HPBE_0002476201-mRNA-1"/>
    <property type="gene ID" value="HPBE_0002476201"/>
</dbReference>
<evidence type="ECO:0000313" key="1">
    <source>
        <dbReference type="EMBL" id="VDP47141.1"/>
    </source>
</evidence>
<protein>
    <submittedName>
        <fullName evidence="3">HTH_48 domain-containing protein</fullName>
    </submittedName>
</protein>
<dbReference type="InterPro" id="IPR001888">
    <property type="entry name" value="Transposase_1"/>
</dbReference>
<keyword evidence="2" id="KW-1185">Reference proteome</keyword>
<evidence type="ECO:0000313" key="2">
    <source>
        <dbReference type="Proteomes" id="UP000050761"/>
    </source>
</evidence>
<dbReference type="InterPro" id="IPR052709">
    <property type="entry name" value="Transposase-MT_Hybrid"/>
</dbReference>
<dbReference type="AlphaFoldDB" id="A0A183GPZ2"/>
<dbReference type="InterPro" id="IPR036397">
    <property type="entry name" value="RNaseH_sf"/>
</dbReference>
<dbReference type="GO" id="GO:0031297">
    <property type="term" value="P:replication fork processing"/>
    <property type="evidence" value="ECO:0007669"/>
    <property type="project" value="TreeGrafter"/>
</dbReference>
<accession>A0A3P8DTB7</accession>
<dbReference type="GO" id="GO:0003690">
    <property type="term" value="F:double-stranded DNA binding"/>
    <property type="evidence" value="ECO:0007669"/>
    <property type="project" value="TreeGrafter"/>
</dbReference>
<dbReference type="GO" id="GO:0044774">
    <property type="term" value="P:mitotic DNA integrity checkpoint signaling"/>
    <property type="evidence" value="ECO:0007669"/>
    <property type="project" value="TreeGrafter"/>
</dbReference>
<dbReference type="GO" id="GO:0044547">
    <property type="term" value="F:DNA topoisomerase binding"/>
    <property type="evidence" value="ECO:0007669"/>
    <property type="project" value="TreeGrafter"/>
</dbReference>
<sequence>MKEQAPYRATCFNWYRKFDNDDESLEDSRHTGRPHTQNRQLVFAACGARPDLSVRELSDLTNTPKSTVHDVLRSSGKVAKLPRVVPHALTPHDKRKRVDTCTSLLIRRHTFAWIDSIVTMDEEYCVYDRLVRRKHWVDFDELPQPQPKRPDHDKKELLSFWWDISSILGIESYQFHGRLELVPRSDGENERNPT</sequence>
<dbReference type="Gene3D" id="3.30.420.10">
    <property type="entry name" value="Ribonuclease H-like superfamily/Ribonuclease H"/>
    <property type="match status" value="1"/>
</dbReference>
<proteinExistence type="predicted"/>
<organism evidence="2 3">
    <name type="scientific">Heligmosomoides polygyrus</name>
    <name type="common">Parasitic roundworm</name>
    <dbReference type="NCBI Taxonomy" id="6339"/>
    <lineage>
        <taxon>Eukaryota</taxon>
        <taxon>Metazoa</taxon>
        <taxon>Ecdysozoa</taxon>
        <taxon>Nematoda</taxon>
        <taxon>Chromadorea</taxon>
        <taxon>Rhabditida</taxon>
        <taxon>Rhabditina</taxon>
        <taxon>Rhabditomorpha</taxon>
        <taxon>Strongyloidea</taxon>
        <taxon>Heligmosomidae</taxon>
        <taxon>Heligmosomoides</taxon>
    </lineage>
</organism>
<gene>
    <name evidence="1" type="ORF">HPBE_LOCUS24761</name>
</gene>
<accession>A0A183GPZ2</accession>
<evidence type="ECO:0000313" key="3">
    <source>
        <dbReference type="WBParaSite" id="HPBE_0002476201-mRNA-1"/>
    </source>
</evidence>
<dbReference type="GO" id="GO:0005634">
    <property type="term" value="C:nucleus"/>
    <property type="evidence" value="ECO:0007669"/>
    <property type="project" value="TreeGrafter"/>
</dbReference>
<dbReference type="GO" id="GO:0000729">
    <property type="term" value="P:DNA double-strand break processing"/>
    <property type="evidence" value="ECO:0007669"/>
    <property type="project" value="TreeGrafter"/>
</dbReference>
<reference evidence="3" key="2">
    <citation type="submission" date="2019-09" db="UniProtKB">
        <authorList>
            <consortium name="WormBaseParasite"/>
        </authorList>
    </citation>
    <scope>IDENTIFICATION</scope>
</reference>
<dbReference type="GO" id="GO:0006303">
    <property type="term" value="P:double-strand break repair via nonhomologous end joining"/>
    <property type="evidence" value="ECO:0007669"/>
    <property type="project" value="TreeGrafter"/>
</dbReference>
<dbReference type="GO" id="GO:0000793">
    <property type="term" value="C:condensed chromosome"/>
    <property type="evidence" value="ECO:0007669"/>
    <property type="project" value="TreeGrafter"/>
</dbReference>
<name>A0A183GPZ2_HELPZ</name>
<dbReference type="GO" id="GO:0015074">
    <property type="term" value="P:DNA integration"/>
    <property type="evidence" value="ECO:0007669"/>
    <property type="project" value="TreeGrafter"/>
</dbReference>
<dbReference type="GO" id="GO:0042800">
    <property type="term" value="F:histone H3K4 methyltransferase activity"/>
    <property type="evidence" value="ECO:0007669"/>
    <property type="project" value="TreeGrafter"/>
</dbReference>